<evidence type="ECO:0000313" key="3">
    <source>
        <dbReference type="Proteomes" id="UP001046870"/>
    </source>
</evidence>
<protein>
    <recommendedName>
        <fullName evidence="1">Ig-like domain-containing protein</fullName>
    </recommendedName>
</protein>
<dbReference type="SMART" id="SM00409">
    <property type="entry name" value="IG"/>
    <property type="match status" value="1"/>
</dbReference>
<name>A0A9D3SY29_MEGAT</name>
<dbReference type="InterPro" id="IPR013783">
    <property type="entry name" value="Ig-like_fold"/>
</dbReference>
<gene>
    <name evidence="2" type="ORF">MATL_G00231340</name>
</gene>
<dbReference type="PROSITE" id="PS50835">
    <property type="entry name" value="IG_LIKE"/>
    <property type="match status" value="1"/>
</dbReference>
<dbReference type="InterPro" id="IPR007110">
    <property type="entry name" value="Ig-like_dom"/>
</dbReference>
<comment type="caution">
    <text evidence="2">The sequence shown here is derived from an EMBL/GenBank/DDBJ whole genome shotgun (WGS) entry which is preliminary data.</text>
</comment>
<dbReference type="SUPFAM" id="SSF48726">
    <property type="entry name" value="Immunoglobulin"/>
    <property type="match status" value="1"/>
</dbReference>
<reference evidence="2" key="1">
    <citation type="submission" date="2021-01" db="EMBL/GenBank/DDBJ databases">
        <authorList>
            <person name="Zahm M."/>
            <person name="Roques C."/>
            <person name="Cabau C."/>
            <person name="Klopp C."/>
            <person name="Donnadieu C."/>
            <person name="Jouanno E."/>
            <person name="Lampietro C."/>
            <person name="Louis A."/>
            <person name="Herpin A."/>
            <person name="Echchiki A."/>
            <person name="Berthelot C."/>
            <person name="Parey E."/>
            <person name="Roest-Crollius H."/>
            <person name="Braasch I."/>
            <person name="Postlethwait J."/>
            <person name="Bobe J."/>
            <person name="Montfort J."/>
            <person name="Bouchez O."/>
            <person name="Begum T."/>
            <person name="Mejri S."/>
            <person name="Adams A."/>
            <person name="Chen W.-J."/>
            <person name="Guiguen Y."/>
        </authorList>
    </citation>
    <scope>NUCLEOTIDE SEQUENCE</scope>
    <source>
        <strain evidence="2">YG-15Mar2019-1</strain>
        <tissue evidence="2">Brain</tissue>
    </source>
</reference>
<proteinExistence type="predicted"/>
<sequence>MSMRFSESARHNYRSFRMRTVLVFLAFWMLPIWLSAAPVLLTATVKGRTKIECSHELPNADIITWTKDSRQIAYKDSERTNIDPRYTIEEKGRTVYLVISDVHKEDAGTYTCAVFFTKGARSYKTSESQLEVIDSGSMLQCSFTVILLGCLLLAVLP</sequence>
<organism evidence="2 3">
    <name type="scientific">Megalops atlanticus</name>
    <name type="common">Tarpon</name>
    <name type="synonym">Clupea gigantea</name>
    <dbReference type="NCBI Taxonomy" id="7932"/>
    <lineage>
        <taxon>Eukaryota</taxon>
        <taxon>Metazoa</taxon>
        <taxon>Chordata</taxon>
        <taxon>Craniata</taxon>
        <taxon>Vertebrata</taxon>
        <taxon>Euteleostomi</taxon>
        <taxon>Actinopterygii</taxon>
        <taxon>Neopterygii</taxon>
        <taxon>Teleostei</taxon>
        <taxon>Elopiformes</taxon>
        <taxon>Megalopidae</taxon>
        <taxon>Megalops</taxon>
    </lineage>
</organism>
<dbReference type="InterPro" id="IPR013106">
    <property type="entry name" value="Ig_V-set"/>
</dbReference>
<dbReference type="InterPro" id="IPR036179">
    <property type="entry name" value="Ig-like_dom_sf"/>
</dbReference>
<keyword evidence="3" id="KW-1185">Reference proteome</keyword>
<dbReference type="Pfam" id="PF07686">
    <property type="entry name" value="V-set"/>
    <property type="match status" value="1"/>
</dbReference>
<dbReference type="InterPro" id="IPR003599">
    <property type="entry name" value="Ig_sub"/>
</dbReference>
<evidence type="ECO:0000259" key="1">
    <source>
        <dbReference type="PROSITE" id="PS50835"/>
    </source>
</evidence>
<feature type="domain" description="Ig-like" evidence="1">
    <location>
        <begin position="31"/>
        <end position="131"/>
    </location>
</feature>
<evidence type="ECO:0000313" key="2">
    <source>
        <dbReference type="EMBL" id="KAG7457818.1"/>
    </source>
</evidence>
<accession>A0A9D3SY29</accession>
<dbReference type="Gene3D" id="2.60.40.10">
    <property type="entry name" value="Immunoglobulins"/>
    <property type="match status" value="1"/>
</dbReference>
<dbReference type="AlphaFoldDB" id="A0A9D3SY29"/>
<dbReference type="OrthoDB" id="8953081at2759"/>
<dbReference type="Proteomes" id="UP001046870">
    <property type="component" value="Chromosome 21"/>
</dbReference>
<dbReference type="EMBL" id="JAFDVH010000021">
    <property type="protein sequence ID" value="KAG7457818.1"/>
    <property type="molecule type" value="Genomic_DNA"/>
</dbReference>